<dbReference type="InterPro" id="IPR057974">
    <property type="entry name" value="NUA/TPR/MLP1-2-like_dom"/>
</dbReference>
<feature type="compositionally biased region" description="Polar residues" evidence="26">
    <location>
        <begin position="2231"/>
        <end position="2243"/>
    </location>
</feature>
<evidence type="ECO:0000256" key="24">
    <source>
        <dbReference type="ARBA" id="ARBA00077074"/>
    </source>
</evidence>
<feature type="region of interest" description="Disordered" evidence="26">
    <location>
        <begin position="1577"/>
        <end position="1692"/>
    </location>
</feature>
<feature type="compositionally biased region" description="Basic and acidic residues" evidence="26">
    <location>
        <begin position="1581"/>
        <end position="1605"/>
    </location>
</feature>
<keyword evidence="22" id="KW-0131">Cell cycle</keyword>
<dbReference type="Ensembl" id="ENSSFAT00005054783.1">
    <property type="protein sequence ID" value="ENSSFAP00005053113.1"/>
    <property type="gene ID" value="ENSSFAG00005025254.1"/>
</dbReference>
<dbReference type="Pfam" id="PF07926">
    <property type="entry name" value="TPR_MLP1_2"/>
    <property type="match status" value="1"/>
</dbReference>
<keyword evidence="31" id="KW-1185">Reference proteome</keyword>
<dbReference type="GO" id="GO:0005819">
    <property type="term" value="C:spindle"/>
    <property type="evidence" value="ECO:0007669"/>
    <property type="project" value="UniProtKB-SubCell"/>
</dbReference>
<keyword evidence="8" id="KW-0813">Transport</keyword>
<dbReference type="GO" id="GO:0034399">
    <property type="term" value="C:nuclear periphery"/>
    <property type="evidence" value="ECO:0007669"/>
    <property type="project" value="UniProtKB-ARBA"/>
</dbReference>
<keyword evidence="11" id="KW-0132">Cell division</keyword>
<dbReference type="GO" id="GO:0000776">
    <property type="term" value="C:kinetochore"/>
    <property type="evidence" value="ECO:0007669"/>
    <property type="project" value="UniProtKB-KW"/>
</dbReference>
<keyword evidence="18" id="KW-0906">Nuclear pore complex</keyword>
<feature type="region of interest" description="Disordered" evidence="26">
    <location>
        <begin position="615"/>
        <end position="639"/>
    </location>
</feature>
<dbReference type="InterPro" id="IPR057577">
    <property type="entry name" value="Nucleoprot-TPR/MLP1_dom"/>
</dbReference>
<reference evidence="30" key="1">
    <citation type="submission" date="2019-06" db="EMBL/GenBank/DDBJ databases">
        <authorList>
            <consortium name="Wellcome Sanger Institute Data Sharing"/>
        </authorList>
    </citation>
    <scope>NUCLEOTIDE SEQUENCE [LARGE SCALE GENOMIC DNA]</scope>
</reference>
<keyword evidence="17 25" id="KW-0175">Coiled coil</keyword>
<evidence type="ECO:0000256" key="5">
    <source>
        <dbReference type="ARBA" id="ARBA00004629"/>
    </source>
</evidence>
<evidence type="ECO:0000256" key="11">
    <source>
        <dbReference type="ARBA" id="ARBA00022618"/>
    </source>
</evidence>
<feature type="compositionally biased region" description="Acidic residues" evidence="26">
    <location>
        <begin position="1888"/>
        <end position="1922"/>
    </location>
</feature>
<feature type="compositionally biased region" description="Polar residues" evidence="26">
    <location>
        <begin position="1955"/>
        <end position="1988"/>
    </location>
</feature>
<dbReference type="OMA" id="HAQQNYE"/>
<name>A0A672JFY5_SALFA</name>
<dbReference type="Pfam" id="PF25481">
    <property type="entry name" value="Nucleoprot-TPR"/>
    <property type="match status" value="1"/>
</dbReference>
<evidence type="ECO:0000256" key="10">
    <source>
        <dbReference type="ARBA" id="ARBA00022490"/>
    </source>
</evidence>
<evidence type="ECO:0000256" key="9">
    <source>
        <dbReference type="ARBA" id="ARBA00022454"/>
    </source>
</evidence>
<evidence type="ECO:0000259" key="27">
    <source>
        <dbReference type="Pfam" id="PF07926"/>
    </source>
</evidence>
<dbReference type="GO" id="GO:0051301">
    <property type="term" value="P:cell division"/>
    <property type="evidence" value="ECO:0007669"/>
    <property type="project" value="UniProtKB-KW"/>
</dbReference>
<evidence type="ECO:0000256" key="21">
    <source>
        <dbReference type="ARBA" id="ARBA00023242"/>
    </source>
</evidence>
<keyword evidence="14" id="KW-0995">Kinetochore</keyword>
<comment type="similarity">
    <text evidence="6">Belongs to the TPR family.</text>
</comment>
<evidence type="ECO:0000256" key="22">
    <source>
        <dbReference type="ARBA" id="ARBA00023306"/>
    </source>
</evidence>
<feature type="region of interest" description="Disordered" evidence="26">
    <location>
        <begin position="2087"/>
        <end position="2110"/>
    </location>
</feature>
<evidence type="ECO:0000256" key="14">
    <source>
        <dbReference type="ARBA" id="ARBA00022838"/>
    </source>
</evidence>
<dbReference type="FunCoup" id="A0A672JFY5">
    <property type="interactions" value="178"/>
</dbReference>
<feature type="coiled-coil region" evidence="25">
    <location>
        <begin position="208"/>
        <end position="270"/>
    </location>
</feature>
<dbReference type="Gene3D" id="1.20.1170.10">
    <property type="match status" value="1"/>
</dbReference>
<evidence type="ECO:0000256" key="8">
    <source>
        <dbReference type="ARBA" id="ARBA00022448"/>
    </source>
</evidence>
<evidence type="ECO:0000256" key="18">
    <source>
        <dbReference type="ARBA" id="ARBA00023132"/>
    </source>
</evidence>
<feature type="coiled-coil region" evidence="25">
    <location>
        <begin position="303"/>
        <end position="348"/>
    </location>
</feature>
<feature type="coiled-coil region" evidence="25">
    <location>
        <begin position="1332"/>
        <end position="1412"/>
    </location>
</feature>
<feature type="region of interest" description="Disordered" evidence="26">
    <location>
        <begin position="2031"/>
        <end position="2059"/>
    </location>
</feature>
<dbReference type="PANTHER" id="PTHR18898:SF4">
    <property type="entry name" value="NUCLEOPROTEIN TPR"/>
    <property type="match status" value="1"/>
</dbReference>
<dbReference type="GO" id="GO:0031965">
    <property type="term" value="C:nuclear membrane"/>
    <property type="evidence" value="ECO:0007669"/>
    <property type="project" value="UniProtKB-SubCell"/>
</dbReference>
<evidence type="ECO:0000256" key="13">
    <source>
        <dbReference type="ARBA" id="ARBA00022816"/>
    </source>
</evidence>
<evidence type="ECO:0000256" key="1">
    <source>
        <dbReference type="ARBA" id="ARBA00004186"/>
    </source>
</evidence>
<feature type="region of interest" description="Disordered" evidence="26">
    <location>
        <begin position="1754"/>
        <end position="1995"/>
    </location>
</feature>
<feature type="domain" description="NUA/TPR/MLP1-2-like" evidence="29">
    <location>
        <begin position="460"/>
        <end position="557"/>
    </location>
</feature>
<feature type="compositionally biased region" description="Polar residues" evidence="26">
    <location>
        <begin position="2152"/>
        <end position="2172"/>
    </location>
</feature>
<sequence>MAALLLQELEGAELAKLPKALQNKLERILSDQQYVIDSLKAQQEQFRVDSEQQFFEKVKQLAQSQEDFLSRTQEHVTLKGEFAKLGKDDLHGALNTGQTTLLSKAKEELEGEKRELVRTLDRRSSEIENLNDDVRKLSDKLMEVSTSKMALQVKLNELEAAEVNIKYKEKRLGQERELLQGQISWLNGELKSKSEELLSLSRQKGKEVMELKFTLENKEDELNKFQEQVASLKTSNEHLQKQNEDLISKLKEAKEQNTTMKEKFQDELNANVKLFNLYKKEAADSEAKSEDLSRAVAELDKMLKDAGETIGTLEVKLQEMKRTTDKHAAELKERIESLEKELENANELSNLKLRGPVGSVLTEEQMTTSPTAAAIAKIKPGMKLTELYTAYVNSQEQLQLERLESKRINKYLDDIVQEVETKAPILKRQRDEHERMQKSVASLSAKLEQAIKEVHRLQNEADEANKRSSFLERENQRCELQLGDLAKQVRVLLIELEEARGNHVVHEDEVSSADVSSTSEVISQHLVTFRSVVELQEQNQRLLVTLRELSDTQEKEEIACKMPEELEQSLEKAQSELELLKQQRSQQIKMTESIVKQRDVYRMLLAQATGISFPQGTPPEEISLSSTPLRSPAATPTTATPTALVSMTPESHEGLEAKAALRQLQEVFSTYKTERMDSDKAMTQQNEKLQEQLVDLRSQNAKLSTQLEFASKRYEMLQDNVEGYRKEIATLREKGQKMATATQKLEQTIHTLNEDLRAAKEKLTMAEGCAENLRKERDMLKLVESRLNQEKETFLSQQQSQSLLLTNLQAIQATLERSETDTRQRLKGQLEKQEREISQLQKRLETEVEQRHLLTRNHEIQLMDAKRQLETQVASHQKTKELLNAAELELNALRVQQGSIQGRHSLQGSDQDREVLQGRVQVAETRVEELVESLKATTSTMEQYRAMAQSLEESLDKEKQVTEQARLSIQMRLEAAEEQHRKLQEKVLEADKEKQNLEEQKNAAIGSLEEQSLNRNLSNAQAEHQAMLQQLAVAEAQQQQASQDSQEQAKLAAEAQNKYEREMILHAADVEALQAAKAQALQAVEFRHQLEERAERVNAELLMAKISWEEQEKILKEEKSKVESSFEDLQRQNTLLHEQIQAMSSKMAKNLQRAANEKSVNISLIEEGKSQDQLLEILRFVRQEKEVVESRFEVVQGECLRYRLRMEHLERELKESQDNLSAAKERMQVTAKTLAQHDELMKKTETMNILMETNKMLREEKDKMEQELQQTQAKVQKLESDILPLQQANTELSEKSGMLQADKKLLEEDIKRWKARTQHLVSRQKDSDPDEYKRLHSEKEAHVKRIQQLTEEGSRIKADMARANNLTTSLQNQIQNLRDNMTKMTDERNDLKRELETKNQELQEKVKTITQVKKIGRRYKTQYDELKLEHDKLVAGAAAGPSQEEEAHMASVQELTRLRDSLGQAEARARELEAQLDSVNMVVTERETELRNTQEQTSRVQTELNRVRQELQDKTSQEDTLRQQAADREEKTRKALVLAKQKINQLMGAKDQLQKENEELKQQRDELEVRVSALKSQYEGRLSRQERELRDLRGHQERQEQRDEPPEAGPSKTQEQQRSTEPRQISLKTTPVVDRGSTSTSEPPTANIKPTPVVASASKQPVNPGNKPTPRASIRPMITPATVPTPTPTATVMPTTQVETQDAMQSTEGPPVEHVTVYGSASGSVRSASPNVQTTLASPMLTVQQTQTQATAFVQPTQQQNVTHSEPTNQDPPPVVIEAPSSQVEWPSTSSTSSVFVSATPGTSTMSKRPREEEESGTVVTDTETSQEDTSRAPIPKKLRIIQRVGPGEEVLAEDSAEAEGVVPTDSQDGAEVKFGKLTILVTALSQDYEDEEEEEEEEDDDDEEDEEEDDGGMGEEGEDSNEGSGDRTQAYEGDQTEGADVIDQGTETEESLGASDSTQRLAESQTPSFEGTTMESFSGDQMISSSGARMPQSPRRLMHQLPPRLNIHPAPTPELGPPAQVQRIPVRRQSVGRLTPGVPGSAQHFFDEDDRMVPSTPTLVVPHRSDGFDQAIHSPQVAGVPRFRFGPSDDMPQTSSSSHSDLGQLASQGGLGMYESPLFLATHEEESGGRSVPTTPLQVAAPVTMFSEVAQSDATEHASQSVPMVSTSTPSLVVPGSAGAGEERDNISLEGGAEGSVDSVASQGDMEESSQPSDKANLPSTSQEPSSSSAGTRNLKTASCLL</sequence>
<keyword evidence="15" id="KW-0653">Protein transport</keyword>
<dbReference type="PANTHER" id="PTHR18898">
    <property type="entry name" value="NUCLEOPROTEIN TPR-RELATED"/>
    <property type="match status" value="1"/>
</dbReference>
<keyword evidence="13" id="KW-0509">mRNA transport</keyword>
<evidence type="ECO:0000256" key="12">
    <source>
        <dbReference type="ARBA" id="ARBA00022776"/>
    </source>
</evidence>
<evidence type="ECO:0000313" key="31">
    <source>
        <dbReference type="Proteomes" id="UP000472267"/>
    </source>
</evidence>
<evidence type="ECO:0000256" key="26">
    <source>
        <dbReference type="SAM" id="MobiDB-lite"/>
    </source>
</evidence>
<evidence type="ECO:0000259" key="29">
    <source>
        <dbReference type="Pfam" id="PF25785"/>
    </source>
</evidence>
<feature type="coiled-coil region" evidence="25">
    <location>
        <begin position="532"/>
        <end position="590"/>
    </location>
</feature>
<dbReference type="Proteomes" id="UP000472267">
    <property type="component" value="Chromosome 23"/>
</dbReference>
<evidence type="ECO:0000259" key="28">
    <source>
        <dbReference type="Pfam" id="PF25481"/>
    </source>
</evidence>
<keyword evidence="23" id="KW-0137">Centromere</keyword>
<feature type="coiled-coil region" evidence="25">
    <location>
        <begin position="1199"/>
        <end position="1281"/>
    </location>
</feature>
<dbReference type="Gene3D" id="1.10.287.1490">
    <property type="match status" value="1"/>
</dbReference>
<evidence type="ECO:0000256" key="2">
    <source>
        <dbReference type="ARBA" id="ARBA00004335"/>
    </source>
</evidence>
<feature type="region of interest" description="Disordered" evidence="26">
    <location>
        <begin position="2152"/>
        <end position="2243"/>
    </location>
</feature>
<keyword evidence="9" id="KW-0158">Chromosome</keyword>
<feature type="compositionally biased region" description="Low complexity" evidence="26">
    <location>
        <begin position="625"/>
        <end position="639"/>
    </location>
</feature>
<feature type="coiled-coil region" evidence="25">
    <location>
        <begin position="416"/>
        <end position="481"/>
    </location>
</feature>
<keyword evidence="12" id="KW-0498">Mitosis</keyword>
<feature type="coiled-coil region" evidence="25">
    <location>
        <begin position="679"/>
        <end position="1039"/>
    </location>
</feature>
<keyword evidence="10" id="KW-0963">Cytoplasm</keyword>
<reference evidence="30" key="2">
    <citation type="submission" date="2025-08" db="UniProtKB">
        <authorList>
            <consortium name="Ensembl"/>
        </authorList>
    </citation>
    <scope>IDENTIFICATION</scope>
</reference>
<dbReference type="GO" id="GO:0006606">
    <property type="term" value="P:protein import into nucleus"/>
    <property type="evidence" value="ECO:0007669"/>
    <property type="project" value="InterPro"/>
</dbReference>
<dbReference type="GO" id="GO:0006406">
    <property type="term" value="P:mRNA export from nucleus"/>
    <property type="evidence" value="ECO:0007669"/>
    <property type="project" value="TreeGrafter"/>
</dbReference>
<keyword evidence="21" id="KW-0539">Nucleus</keyword>
<evidence type="ECO:0000256" key="16">
    <source>
        <dbReference type="ARBA" id="ARBA00023010"/>
    </source>
</evidence>
<feature type="region of interest" description="Disordered" evidence="26">
    <location>
        <begin position="1508"/>
        <end position="1528"/>
    </location>
</feature>
<comment type="subcellular location">
    <subcellularLocation>
        <location evidence="5">Chromosome</location>
        <location evidence="5">Centromere</location>
        <location evidence="5">Kinetochore</location>
    </subcellularLocation>
    <subcellularLocation>
        <location evidence="1">Cytoplasm</location>
        <location evidence="1">Cytoskeleton</location>
        <location evidence="1">Spindle</location>
    </subcellularLocation>
    <subcellularLocation>
        <location evidence="2">Nucleus membrane</location>
        <topology evidence="2">Peripheral membrane protein</topology>
        <orientation evidence="2">Cytoplasmic side</orientation>
    </subcellularLocation>
    <subcellularLocation>
        <location evidence="4">Nucleus membrane</location>
        <topology evidence="4">Peripheral membrane protein</topology>
        <orientation evidence="4">Nucleoplasmic side</orientation>
    </subcellularLocation>
    <subcellularLocation>
        <location evidence="3">Nucleus</location>
        <location evidence="3">Nuclear pore complex</location>
    </subcellularLocation>
</comment>
<dbReference type="InParanoid" id="A0A672JFY5"/>
<dbReference type="GO" id="GO:0017056">
    <property type="term" value="F:structural constituent of nuclear pore"/>
    <property type="evidence" value="ECO:0007669"/>
    <property type="project" value="TreeGrafter"/>
</dbReference>
<reference evidence="30" key="3">
    <citation type="submission" date="2025-09" db="UniProtKB">
        <authorList>
            <consortium name="Ensembl"/>
        </authorList>
    </citation>
    <scope>IDENTIFICATION</scope>
</reference>
<gene>
    <name evidence="30" type="primary">tprb</name>
</gene>
<dbReference type="Pfam" id="PF25785">
    <property type="entry name" value="TPR"/>
    <property type="match status" value="1"/>
</dbReference>
<evidence type="ECO:0000256" key="25">
    <source>
        <dbReference type="SAM" id="Coils"/>
    </source>
</evidence>
<keyword evidence="16" id="KW-0811">Translocation</keyword>
<dbReference type="GO" id="GO:1901673">
    <property type="term" value="P:regulation of mitotic spindle assembly"/>
    <property type="evidence" value="ECO:0007669"/>
    <property type="project" value="TreeGrafter"/>
</dbReference>
<evidence type="ECO:0000256" key="23">
    <source>
        <dbReference type="ARBA" id="ARBA00023328"/>
    </source>
</evidence>
<evidence type="ECO:0000256" key="17">
    <source>
        <dbReference type="ARBA" id="ARBA00023054"/>
    </source>
</evidence>
<evidence type="ECO:0000256" key="7">
    <source>
        <dbReference type="ARBA" id="ARBA00019789"/>
    </source>
</evidence>
<feature type="coiled-coil region" evidence="25">
    <location>
        <begin position="1087"/>
        <end position="1146"/>
    </location>
</feature>
<organism evidence="30 31">
    <name type="scientific">Salarias fasciatus</name>
    <name type="common">Jewelled blenny</name>
    <name type="synonym">Blennius fasciatus</name>
    <dbReference type="NCBI Taxonomy" id="181472"/>
    <lineage>
        <taxon>Eukaryota</taxon>
        <taxon>Metazoa</taxon>
        <taxon>Chordata</taxon>
        <taxon>Craniata</taxon>
        <taxon>Vertebrata</taxon>
        <taxon>Euteleostomi</taxon>
        <taxon>Actinopterygii</taxon>
        <taxon>Neopterygii</taxon>
        <taxon>Teleostei</taxon>
        <taxon>Neoteleostei</taxon>
        <taxon>Acanthomorphata</taxon>
        <taxon>Ovalentaria</taxon>
        <taxon>Blenniimorphae</taxon>
        <taxon>Blenniiformes</taxon>
        <taxon>Blennioidei</taxon>
        <taxon>Blenniidae</taxon>
        <taxon>Salariinae</taxon>
        <taxon>Salarias</taxon>
    </lineage>
</organism>
<accession>A0A672JFY5</accession>
<evidence type="ECO:0000256" key="20">
    <source>
        <dbReference type="ARBA" id="ARBA00023212"/>
    </source>
</evidence>
<feature type="compositionally biased region" description="Low complexity" evidence="26">
    <location>
        <begin position="1780"/>
        <end position="1801"/>
    </location>
</feature>
<feature type="compositionally biased region" description="Polar residues" evidence="26">
    <location>
        <begin position="2092"/>
        <end position="2108"/>
    </location>
</feature>
<feature type="compositionally biased region" description="Low complexity" evidence="26">
    <location>
        <begin position="2221"/>
        <end position="2230"/>
    </location>
</feature>
<feature type="domain" description="Nucleoprotein TPR/MLP1-2" evidence="27">
    <location>
        <begin position="1016"/>
        <end position="1143"/>
    </location>
</feature>
<dbReference type="InterPro" id="IPR012929">
    <property type="entry name" value="Nucleoprot-TPR/MLP1-2_dom"/>
</dbReference>
<evidence type="ECO:0000256" key="4">
    <source>
        <dbReference type="ARBA" id="ARBA00004620"/>
    </source>
</evidence>
<keyword evidence="20" id="KW-0206">Cytoskeleton</keyword>
<evidence type="ECO:0000313" key="30">
    <source>
        <dbReference type="Ensembl" id="ENSSFAP00005053113.1"/>
    </source>
</evidence>
<feature type="compositionally biased region" description="Low complexity" evidence="26">
    <location>
        <begin position="1676"/>
        <end position="1692"/>
    </location>
</feature>
<feature type="domain" description="Nucleoprotein TPR/MPL1" evidence="28">
    <location>
        <begin position="160"/>
        <end position="241"/>
    </location>
</feature>
<evidence type="ECO:0000256" key="15">
    <source>
        <dbReference type="ARBA" id="ARBA00022927"/>
    </source>
</evidence>
<keyword evidence="19" id="KW-0472">Membrane</keyword>
<dbReference type="FunFam" id="1.10.287.1490:FF:000004">
    <property type="entry name" value="nucleoprotein TPR isoform X2"/>
    <property type="match status" value="1"/>
</dbReference>
<feature type="compositionally biased region" description="Polar residues" evidence="26">
    <location>
        <begin position="1611"/>
        <end position="1629"/>
    </location>
</feature>
<evidence type="ECO:0000256" key="6">
    <source>
        <dbReference type="ARBA" id="ARBA00005274"/>
    </source>
</evidence>
<proteinExistence type="inferred from homology"/>
<protein>
    <recommendedName>
        <fullName evidence="7">Nucleoprotein TPR</fullName>
    </recommendedName>
    <alternativeName>
        <fullName evidence="24">NPC-associated intranuclear protein</fullName>
    </alternativeName>
</protein>
<dbReference type="GO" id="GO:0005643">
    <property type="term" value="C:nuclear pore"/>
    <property type="evidence" value="ECO:0007669"/>
    <property type="project" value="UniProtKB-SubCell"/>
</dbReference>
<evidence type="ECO:0000256" key="3">
    <source>
        <dbReference type="ARBA" id="ARBA00004567"/>
    </source>
</evidence>
<feature type="coiled-coil region" evidence="25">
    <location>
        <begin position="102"/>
        <end position="147"/>
    </location>
</feature>
<evidence type="ECO:0000256" key="19">
    <source>
        <dbReference type="ARBA" id="ARBA00023136"/>
    </source>
</evidence>